<keyword evidence="3" id="KW-0249">Electron transport</keyword>
<keyword evidence="4" id="KW-1015">Disulfide bond</keyword>
<accession>A0A4P7P0M4</accession>
<dbReference type="Gene3D" id="1.25.40.10">
    <property type="entry name" value="Tetratricopeptide repeat domain"/>
    <property type="match status" value="2"/>
</dbReference>
<gene>
    <name evidence="8" type="primary">trxA_2</name>
    <name evidence="8" type="ORF">GHNINEIG_01688</name>
</gene>
<dbReference type="InterPro" id="IPR036249">
    <property type="entry name" value="Thioredoxin-like_sf"/>
</dbReference>
<proteinExistence type="inferred from homology"/>
<evidence type="ECO:0000256" key="2">
    <source>
        <dbReference type="ARBA" id="ARBA00022448"/>
    </source>
</evidence>
<dbReference type="RefSeq" id="WP_135796226.1">
    <property type="nucleotide sequence ID" value="NZ_CP032096.1"/>
</dbReference>
<dbReference type="GO" id="GO:0006950">
    <property type="term" value="P:response to stress"/>
    <property type="evidence" value="ECO:0007669"/>
    <property type="project" value="UniProtKB-ARBA"/>
</dbReference>
<organism evidence="8 9">
    <name type="scientific">Hydrogenovibrio crunogenus</name>
    <dbReference type="NCBI Taxonomy" id="39765"/>
    <lineage>
        <taxon>Bacteria</taxon>
        <taxon>Pseudomonadati</taxon>
        <taxon>Pseudomonadota</taxon>
        <taxon>Gammaproteobacteria</taxon>
        <taxon>Thiotrichales</taxon>
        <taxon>Piscirickettsiaceae</taxon>
        <taxon>Hydrogenovibrio</taxon>
    </lineage>
</organism>
<dbReference type="GO" id="GO:0015035">
    <property type="term" value="F:protein-disulfide reductase activity"/>
    <property type="evidence" value="ECO:0007669"/>
    <property type="project" value="UniProtKB-UniRule"/>
</dbReference>
<evidence type="ECO:0000313" key="9">
    <source>
        <dbReference type="Proteomes" id="UP000296201"/>
    </source>
</evidence>
<dbReference type="AlphaFoldDB" id="A0A4P7P0M4"/>
<evidence type="ECO:0000256" key="5">
    <source>
        <dbReference type="ARBA" id="ARBA00023284"/>
    </source>
</evidence>
<dbReference type="Proteomes" id="UP000296201">
    <property type="component" value="Chromosome"/>
</dbReference>
<keyword evidence="9" id="KW-1185">Reference proteome</keyword>
<dbReference type="Pfam" id="PF00085">
    <property type="entry name" value="Thioredoxin"/>
    <property type="match status" value="1"/>
</dbReference>
<dbReference type="Gene3D" id="3.40.30.10">
    <property type="entry name" value="Glutaredoxin"/>
    <property type="match status" value="1"/>
</dbReference>
<feature type="domain" description="Thioredoxin" evidence="7">
    <location>
        <begin position="1"/>
        <end position="111"/>
    </location>
</feature>
<dbReference type="GO" id="GO:0005737">
    <property type="term" value="C:cytoplasm"/>
    <property type="evidence" value="ECO:0007669"/>
    <property type="project" value="TreeGrafter"/>
</dbReference>
<dbReference type="InterPro" id="IPR005746">
    <property type="entry name" value="Thioredoxin"/>
</dbReference>
<dbReference type="Pfam" id="PF14559">
    <property type="entry name" value="TPR_19"/>
    <property type="match status" value="1"/>
</dbReference>
<evidence type="ECO:0000256" key="6">
    <source>
        <dbReference type="NCBIfam" id="TIGR01068"/>
    </source>
</evidence>
<evidence type="ECO:0000256" key="4">
    <source>
        <dbReference type="ARBA" id="ARBA00023157"/>
    </source>
</evidence>
<dbReference type="Pfam" id="PF14561">
    <property type="entry name" value="TPR_20"/>
    <property type="match status" value="1"/>
</dbReference>
<dbReference type="PROSITE" id="PS51352">
    <property type="entry name" value="THIOREDOXIN_2"/>
    <property type="match status" value="1"/>
</dbReference>
<dbReference type="CDD" id="cd02947">
    <property type="entry name" value="TRX_family"/>
    <property type="match status" value="1"/>
</dbReference>
<dbReference type="NCBIfam" id="TIGR01068">
    <property type="entry name" value="thioredoxin"/>
    <property type="match status" value="1"/>
</dbReference>
<comment type="similarity">
    <text evidence="1">Belongs to the thioredoxin family.</text>
</comment>
<dbReference type="PROSITE" id="PS00194">
    <property type="entry name" value="THIOREDOXIN_1"/>
    <property type="match status" value="1"/>
</dbReference>
<protein>
    <recommendedName>
        <fullName evidence="6">Thioredoxin</fullName>
    </recommendedName>
</protein>
<dbReference type="OrthoDB" id="9790390at2"/>
<dbReference type="PANTHER" id="PTHR45663:SF11">
    <property type="entry name" value="GEO12009P1"/>
    <property type="match status" value="1"/>
</dbReference>
<dbReference type="EMBL" id="CP032096">
    <property type="protein sequence ID" value="QBZ83627.1"/>
    <property type="molecule type" value="Genomic_DNA"/>
</dbReference>
<keyword evidence="5" id="KW-0676">Redox-active center</keyword>
<dbReference type="PANTHER" id="PTHR45663">
    <property type="entry name" value="GEO12009P1"/>
    <property type="match status" value="1"/>
</dbReference>
<dbReference type="InterPro" id="IPR013766">
    <property type="entry name" value="Thioredoxin_domain"/>
</dbReference>
<dbReference type="InterPro" id="IPR011990">
    <property type="entry name" value="TPR-like_helical_dom_sf"/>
</dbReference>
<dbReference type="SUPFAM" id="SSF52833">
    <property type="entry name" value="Thioredoxin-like"/>
    <property type="match status" value="1"/>
</dbReference>
<dbReference type="PRINTS" id="PR00421">
    <property type="entry name" value="THIOREDOXIN"/>
</dbReference>
<evidence type="ECO:0000256" key="1">
    <source>
        <dbReference type="ARBA" id="ARBA00008987"/>
    </source>
</evidence>
<dbReference type="SUPFAM" id="SSF48452">
    <property type="entry name" value="TPR-like"/>
    <property type="match status" value="1"/>
</dbReference>
<evidence type="ECO:0000256" key="3">
    <source>
        <dbReference type="ARBA" id="ARBA00022982"/>
    </source>
</evidence>
<name>A0A4P7P0M4_9GAMM</name>
<evidence type="ECO:0000259" key="7">
    <source>
        <dbReference type="PROSITE" id="PS51352"/>
    </source>
</evidence>
<reference evidence="8 9" key="1">
    <citation type="submission" date="2018-08" db="EMBL/GenBank/DDBJ databases">
        <title>Horizontal acquisition of hydrogen conversion ability and other habitat adaptations in Hydrogenovibrio crunogenus strains.</title>
        <authorList>
            <person name="Gonnella G."/>
            <person name="Adam N."/>
            <person name="Perner M."/>
        </authorList>
    </citation>
    <scope>NUCLEOTIDE SEQUENCE [LARGE SCALE GENOMIC DNA]</scope>
    <source>
        <strain evidence="8 9">SP-41</strain>
    </source>
</reference>
<dbReference type="FunFam" id="3.40.30.10:FF:000001">
    <property type="entry name" value="Thioredoxin"/>
    <property type="match status" value="1"/>
</dbReference>
<evidence type="ECO:0000313" key="8">
    <source>
        <dbReference type="EMBL" id="QBZ83627.1"/>
    </source>
</evidence>
<keyword evidence="2" id="KW-0813">Transport</keyword>
<dbReference type="InterPro" id="IPR017937">
    <property type="entry name" value="Thioredoxin_CS"/>
</dbReference>
<sequence length="287" mass="32749">MEAMIIDVTQDNFDEMVLNNSMHVPVLVDFWAPWCGPCKQVMPMLEKLAHDLAGRFILAKVNTEEQQELANKYQIRSIPSFKIFHQGQMVQELQGAQTASAFREALEPYLKPDLSEDLRQQAQQAFNAGEYDQAIKLLGDASQANPNNFRIHLDLAKMYFQSGHLDKAEALMEKLPDEAKQSKEGKSLQALFKFTQIVANADDIETVQKTLQNDPNNAEALYHLSGYLMLHNHPDKAMSCLLKLFSVAPDYQDGVAKKTLIETFEMLQDERPELVNTYRRQLQNLLF</sequence>